<keyword evidence="10 12" id="KW-0630">Potassium</keyword>
<name>A0A1E3W3J3_9HYPH</name>
<comment type="pathway">
    <text evidence="12">Carbohydrate metabolism; D-ribose degradation; D-ribose 5-phosphate from beta-D-ribopyranose: step 2/2.</text>
</comment>
<dbReference type="PANTHER" id="PTHR10584:SF166">
    <property type="entry name" value="RIBOKINASE"/>
    <property type="match status" value="1"/>
</dbReference>
<evidence type="ECO:0000259" key="14">
    <source>
        <dbReference type="Pfam" id="PF00294"/>
    </source>
</evidence>
<evidence type="ECO:0000256" key="6">
    <source>
        <dbReference type="ARBA" id="ARBA00022741"/>
    </source>
</evidence>
<feature type="binding site" evidence="12">
    <location>
        <begin position="229"/>
        <end position="230"/>
    </location>
    <ligand>
        <name>ATP</name>
        <dbReference type="ChEBI" id="CHEBI:30616"/>
    </ligand>
</feature>
<dbReference type="EMBL" id="LPWG01000007">
    <property type="protein sequence ID" value="ODS00375.1"/>
    <property type="molecule type" value="Genomic_DNA"/>
</dbReference>
<protein>
    <recommendedName>
        <fullName evidence="3 12">Ribokinase</fullName>
        <shortName evidence="12">RK</shortName>
        <ecNumber evidence="2 12">2.7.1.15</ecNumber>
    </recommendedName>
</protein>
<comment type="subcellular location">
    <subcellularLocation>
        <location evidence="12">Cytoplasm</location>
    </subcellularLocation>
</comment>
<feature type="binding site" evidence="12">
    <location>
        <position position="224"/>
    </location>
    <ligand>
        <name>K(+)</name>
        <dbReference type="ChEBI" id="CHEBI:29103"/>
    </ligand>
</feature>
<proteinExistence type="inferred from homology"/>
<feature type="domain" description="Carbohydrate kinase PfkB" evidence="14">
    <location>
        <begin position="2"/>
        <end position="273"/>
    </location>
</feature>
<feature type="region of interest" description="Disordered" evidence="13">
    <location>
        <begin position="263"/>
        <end position="282"/>
    </location>
</feature>
<dbReference type="PROSITE" id="PS00584">
    <property type="entry name" value="PFKB_KINASES_2"/>
    <property type="match status" value="1"/>
</dbReference>
<comment type="function">
    <text evidence="12">Catalyzes the phosphorylation of ribose at O-5 in a reaction requiring ATP and magnesium. The resulting D-ribose-5-phosphate can then be used either for sythesis of nucleotides, histidine, and tryptophan, or as a component of the pentose phosphate pathway.</text>
</comment>
<evidence type="ECO:0000256" key="5">
    <source>
        <dbReference type="ARBA" id="ARBA00022723"/>
    </source>
</evidence>
<dbReference type="InterPro" id="IPR002173">
    <property type="entry name" value="Carboh/pur_kinase_PfkB_CS"/>
</dbReference>
<accession>A0A1E3W3J3</accession>
<dbReference type="PANTHER" id="PTHR10584">
    <property type="entry name" value="SUGAR KINASE"/>
    <property type="match status" value="1"/>
</dbReference>
<keyword evidence="16" id="KW-1185">Reference proteome</keyword>
<evidence type="ECO:0000256" key="10">
    <source>
        <dbReference type="ARBA" id="ARBA00022958"/>
    </source>
</evidence>
<sequence>MPSMVAIGSINLDIVATAPRLPTSGAKVTDAVLTRYPGGGAANQALAARRLGADVALMGRVGQDADADAALALLRESGVDLSGVAALPDAATGVALIAVAANGENQIVVAPGANLQLASASLDLPDVDALLSEHVAPGDAVSRAVGRFEGFTCVTLATTQEVDDAVLRHADLIVVNESEAAWYGEGLASREGLVAKTFGASGAALFRDGTEIARASPPAVSAVDTTGAGDSFTAALTVALVEGQSYADALHFACAAGAAATQRNGAQPSLPTREEVDRLLRG</sequence>
<keyword evidence="7 12" id="KW-0418">Kinase</keyword>
<dbReference type="RefSeq" id="WP_069436604.1">
    <property type="nucleotide sequence ID" value="NZ_LPWG01000007.1"/>
</dbReference>
<evidence type="ECO:0000256" key="13">
    <source>
        <dbReference type="SAM" id="MobiDB-lite"/>
    </source>
</evidence>
<comment type="activity regulation">
    <text evidence="12">Activated by a monovalent cation that binds near, but not in, the active site. The most likely occupant of the site in vivo is potassium. Ion binding induces a conformational change that may alter substrate affinity.</text>
</comment>
<dbReference type="OrthoDB" id="9775849at2"/>
<dbReference type="InterPro" id="IPR011877">
    <property type="entry name" value="Ribokinase"/>
</dbReference>
<comment type="similarity">
    <text evidence="12">Belongs to the carbohydrate kinase PfkB family. Ribokinase subfamily.</text>
</comment>
<keyword evidence="9 12" id="KW-0460">Magnesium</keyword>
<feature type="binding site" evidence="12">
    <location>
        <position position="226"/>
    </location>
    <ligand>
        <name>K(+)</name>
        <dbReference type="ChEBI" id="CHEBI:29103"/>
    </ligand>
</feature>
<dbReference type="InterPro" id="IPR002139">
    <property type="entry name" value="Ribo/fructo_kinase"/>
</dbReference>
<keyword evidence="4 12" id="KW-0808">Transferase</keyword>
<evidence type="ECO:0000256" key="2">
    <source>
        <dbReference type="ARBA" id="ARBA00012035"/>
    </source>
</evidence>
<feature type="binding site" evidence="12">
    <location>
        <position position="265"/>
    </location>
    <ligand>
        <name>K(+)</name>
        <dbReference type="ChEBI" id="CHEBI:29103"/>
    </ligand>
</feature>
<dbReference type="GO" id="GO:0019303">
    <property type="term" value="P:D-ribose catabolic process"/>
    <property type="evidence" value="ECO:0007669"/>
    <property type="project" value="UniProtKB-UniRule"/>
</dbReference>
<evidence type="ECO:0000313" key="16">
    <source>
        <dbReference type="Proteomes" id="UP000094501"/>
    </source>
</evidence>
<evidence type="ECO:0000313" key="15">
    <source>
        <dbReference type="EMBL" id="ODS00375.1"/>
    </source>
</evidence>
<dbReference type="InterPro" id="IPR029056">
    <property type="entry name" value="Ribokinase-like"/>
</dbReference>
<keyword evidence="12" id="KW-0963">Cytoplasm</keyword>
<keyword evidence="11 12" id="KW-0119">Carbohydrate metabolism</keyword>
<evidence type="ECO:0000256" key="11">
    <source>
        <dbReference type="ARBA" id="ARBA00023277"/>
    </source>
</evidence>
<feature type="binding site" evidence="12">
    <location>
        <position position="176"/>
    </location>
    <ligand>
        <name>ATP</name>
        <dbReference type="ChEBI" id="CHEBI:30616"/>
    </ligand>
</feature>
<evidence type="ECO:0000256" key="7">
    <source>
        <dbReference type="ARBA" id="ARBA00022777"/>
    </source>
</evidence>
<dbReference type="EC" id="2.7.1.15" evidence="2 12"/>
<dbReference type="Proteomes" id="UP000094501">
    <property type="component" value="Unassembled WGS sequence"/>
</dbReference>
<dbReference type="AlphaFoldDB" id="A0A1E3W3J3"/>
<comment type="caution">
    <text evidence="15">The sequence shown here is derived from an EMBL/GenBank/DDBJ whole genome shotgun (WGS) entry which is preliminary data.</text>
</comment>
<feature type="binding site" evidence="12">
    <location>
        <position position="263"/>
    </location>
    <ligand>
        <name>K(+)</name>
        <dbReference type="ChEBI" id="CHEBI:29103"/>
    </ligand>
</feature>
<dbReference type="HAMAP" id="MF_01987">
    <property type="entry name" value="Ribokinase"/>
    <property type="match status" value="1"/>
</dbReference>
<evidence type="ECO:0000256" key="9">
    <source>
        <dbReference type="ARBA" id="ARBA00022842"/>
    </source>
</evidence>
<dbReference type="InterPro" id="IPR011611">
    <property type="entry name" value="PfkB_dom"/>
</dbReference>
<feature type="active site" description="Proton acceptor" evidence="12">
    <location>
        <position position="230"/>
    </location>
</feature>
<comment type="similarity">
    <text evidence="1">Belongs to the carbohydrate kinase pfkB family.</text>
</comment>
<dbReference type="STRING" id="1774968.AUC68_00985"/>
<dbReference type="GO" id="GO:0005524">
    <property type="term" value="F:ATP binding"/>
    <property type="evidence" value="ECO:0007669"/>
    <property type="project" value="UniProtKB-UniRule"/>
</dbReference>
<evidence type="ECO:0000256" key="1">
    <source>
        <dbReference type="ARBA" id="ARBA00005380"/>
    </source>
</evidence>
<dbReference type="UniPathway" id="UPA00916">
    <property type="reaction ID" value="UER00889"/>
</dbReference>
<feature type="binding site" evidence="12">
    <location>
        <position position="269"/>
    </location>
    <ligand>
        <name>K(+)</name>
        <dbReference type="ChEBI" id="CHEBI:29103"/>
    </ligand>
</feature>
<comment type="catalytic activity">
    <reaction evidence="12">
        <text>D-ribose + ATP = D-ribose 5-phosphate + ADP + H(+)</text>
        <dbReference type="Rhea" id="RHEA:13697"/>
        <dbReference type="ChEBI" id="CHEBI:15378"/>
        <dbReference type="ChEBI" id="CHEBI:30616"/>
        <dbReference type="ChEBI" id="CHEBI:47013"/>
        <dbReference type="ChEBI" id="CHEBI:78346"/>
        <dbReference type="ChEBI" id="CHEBI:456216"/>
        <dbReference type="EC" id="2.7.1.15"/>
    </reaction>
</comment>
<dbReference type="Pfam" id="PF00294">
    <property type="entry name" value="PfkB"/>
    <property type="match status" value="1"/>
</dbReference>
<comment type="subunit">
    <text evidence="12">Homodimer.</text>
</comment>
<dbReference type="Gene3D" id="3.40.1190.20">
    <property type="match status" value="1"/>
</dbReference>
<feature type="binding site" evidence="12">
    <location>
        <position position="260"/>
    </location>
    <ligand>
        <name>K(+)</name>
        <dbReference type="ChEBI" id="CHEBI:29103"/>
    </ligand>
</feature>
<dbReference type="GO" id="GO:0004747">
    <property type="term" value="F:ribokinase activity"/>
    <property type="evidence" value="ECO:0007669"/>
    <property type="project" value="UniProtKB-UniRule"/>
</dbReference>
<comment type="cofactor">
    <cofactor evidence="12">
        <name>Mg(2+)</name>
        <dbReference type="ChEBI" id="CHEBI:18420"/>
    </cofactor>
    <text evidence="12">Requires a divalent cation, most likely magnesium in vivo, as an electrophilic catalyst to aid phosphoryl group transfer. It is the chelate of the metal and the nucleotide that is the actual substrate.</text>
</comment>
<feature type="binding site" evidence="12">
    <location>
        <begin position="197"/>
        <end position="202"/>
    </location>
    <ligand>
        <name>ATP</name>
        <dbReference type="ChEBI" id="CHEBI:30616"/>
    </ligand>
</feature>
<feature type="binding site" evidence="12">
    <location>
        <position position="230"/>
    </location>
    <ligand>
        <name>substrate</name>
    </ligand>
</feature>
<dbReference type="SUPFAM" id="SSF53613">
    <property type="entry name" value="Ribokinase-like"/>
    <property type="match status" value="1"/>
</dbReference>
<evidence type="ECO:0000256" key="12">
    <source>
        <dbReference type="HAMAP-Rule" id="MF_01987"/>
    </source>
</evidence>
<dbReference type="PRINTS" id="PR00990">
    <property type="entry name" value="RIBOKINASE"/>
</dbReference>
<dbReference type="GO" id="GO:0046872">
    <property type="term" value="F:metal ion binding"/>
    <property type="evidence" value="ECO:0007669"/>
    <property type="project" value="UniProtKB-KW"/>
</dbReference>
<reference evidence="15 16" key="1">
    <citation type="journal article" date="2016" name="Environ. Microbiol.">
        <title>New Methyloceanibacter diversity from North Sea sediments includes methanotroph containing solely the soluble methane monooxygenase.</title>
        <authorList>
            <person name="Vekeman B."/>
            <person name="Kerckhof F.M."/>
            <person name="Cremers G."/>
            <person name="de Vos P."/>
            <person name="Vandamme P."/>
            <person name="Boon N."/>
            <person name="Op den Camp H.J."/>
            <person name="Heylen K."/>
        </authorList>
    </citation>
    <scope>NUCLEOTIDE SEQUENCE [LARGE SCALE GENOMIC DNA]</scope>
    <source>
        <strain evidence="15 16">R-67174</strain>
    </source>
</reference>
<gene>
    <name evidence="12" type="primary">rbsK</name>
    <name evidence="15" type="ORF">AUC68_00985</name>
</gene>
<evidence type="ECO:0000256" key="4">
    <source>
        <dbReference type="ARBA" id="ARBA00022679"/>
    </source>
</evidence>
<evidence type="ECO:0000256" key="3">
    <source>
        <dbReference type="ARBA" id="ARBA00016943"/>
    </source>
</evidence>
<keyword evidence="5 12" id="KW-0479">Metal-binding</keyword>
<comment type="caution">
    <text evidence="12">Lacks conserved residue(s) required for the propagation of feature annotation.</text>
</comment>
<keyword evidence="6 12" id="KW-0547">Nucleotide-binding</keyword>
<feature type="binding site" evidence="12">
    <location>
        <begin position="11"/>
        <end position="13"/>
    </location>
    <ligand>
        <name>substrate</name>
    </ligand>
</feature>
<dbReference type="GO" id="GO:0005829">
    <property type="term" value="C:cytosol"/>
    <property type="evidence" value="ECO:0007669"/>
    <property type="project" value="TreeGrafter"/>
</dbReference>
<feature type="compositionally biased region" description="Basic and acidic residues" evidence="13">
    <location>
        <begin position="272"/>
        <end position="282"/>
    </location>
</feature>
<keyword evidence="8 12" id="KW-0067">ATP-binding</keyword>
<evidence type="ECO:0000256" key="8">
    <source>
        <dbReference type="ARBA" id="ARBA00022840"/>
    </source>
</evidence>
<organism evidence="15 16">
    <name type="scientific">Methyloceanibacter methanicus</name>
    <dbReference type="NCBI Taxonomy" id="1774968"/>
    <lineage>
        <taxon>Bacteria</taxon>
        <taxon>Pseudomonadati</taxon>
        <taxon>Pseudomonadota</taxon>
        <taxon>Alphaproteobacteria</taxon>
        <taxon>Hyphomicrobiales</taxon>
        <taxon>Hyphomicrobiaceae</taxon>
        <taxon>Methyloceanibacter</taxon>
    </lineage>
</organism>